<organism evidence="1 2">
    <name type="scientific">Geodia barretti</name>
    <name type="common">Barrett's horny sponge</name>
    <dbReference type="NCBI Taxonomy" id="519541"/>
    <lineage>
        <taxon>Eukaryota</taxon>
        <taxon>Metazoa</taxon>
        <taxon>Porifera</taxon>
        <taxon>Demospongiae</taxon>
        <taxon>Heteroscleromorpha</taxon>
        <taxon>Tetractinellida</taxon>
        <taxon>Astrophorina</taxon>
        <taxon>Geodiidae</taxon>
        <taxon>Geodia</taxon>
    </lineage>
</organism>
<accession>A0AA35S397</accession>
<dbReference type="Proteomes" id="UP001174909">
    <property type="component" value="Unassembled WGS sequence"/>
</dbReference>
<reference evidence="1" key="1">
    <citation type="submission" date="2023-03" db="EMBL/GenBank/DDBJ databases">
        <authorList>
            <person name="Steffen K."/>
            <person name="Cardenas P."/>
        </authorList>
    </citation>
    <scope>NUCLEOTIDE SEQUENCE</scope>
</reference>
<gene>
    <name evidence="1" type="ORF">GBAR_LOCUS12652</name>
</gene>
<sequence length="64" mass="7280">MFGVVLGEVDLFTLPFRLVIDTCVYVYVFARHKCALHFPAIVQVFRNGWLVCPSPHLLSKSTKV</sequence>
<protein>
    <submittedName>
        <fullName evidence="1">Uncharacterized protein</fullName>
    </submittedName>
</protein>
<proteinExistence type="predicted"/>
<name>A0AA35S397_GEOBA</name>
<evidence type="ECO:0000313" key="2">
    <source>
        <dbReference type="Proteomes" id="UP001174909"/>
    </source>
</evidence>
<evidence type="ECO:0000313" key="1">
    <source>
        <dbReference type="EMBL" id="CAI8021317.1"/>
    </source>
</evidence>
<comment type="caution">
    <text evidence="1">The sequence shown here is derived from an EMBL/GenBank/DDBJ whole genome shotgun (WGS) entry which is preliminary data.</text>
</comment>
<dbReference type="EMBL" id="CASHTH010001882">
    <property type="protein sequence ID" value="CAI8021317.1"/>
    <property type="molecule type" value="Genomic_DNA"/>
</dbReference>
<keyword evidence="2" id="KW-1185">Reference proteome</keyword>
<dbReference type="AlphaFoldDB" id="A0AA35S397"/>